<reference evidence="1 2" key="1">
    <citation type="submission" date="2016-10" db="EMBL/GenBank/DDBJ databases">
        <title>Genome sequence of the ascomycete fungus Penicillium subrubescens.</title>
        <authorList>
            <person name="De Vries R.P."/>
            <person name="Peng M."/>
            <person name="Dilokpimol A."/>
            <person name="Hilden K."/>
            <person name="Makela M.R."/>
            <person name="Grigoriev I."/>
            <person name="Riley R."/>
            <person name="Granchi Z."/>
        </authorList>
    </citation>
    <scope>NUCLEOTIDE SEQUENCE [LARGE SCALE GENOMIC DNA]</scope>
    <source>
        <strain evidence="1 2">CBS 132785</strain>
    </source>
</reference>
<evidence type="ECO:0000313" key="2">
    <source>
        <dbReference type="Proteomes" id="UP000186955"/>
    </source>
</evidence>
<name>A0A1Q5UF88_9EURO</name>
<dbReference type="STRING" id="1316194.A0A1Q5UF88"/>
<evidence type="ECO:0000313" key="1">
    <source>
        <dbReference type="EMBL" id="OKP11141.1"/>
    </source>
</evidence>
<protein>
    <submittedName>
        <fullName evidence="1">Uncharacterized protein</fullName>
    </submittedName>
</protein>
<sequence>MTSTAGSIPGSGIQIDIILQHIQTHISVTASYDTISIFVTMVGVYVGAAVDNVRSSPSVIQRLREQITSAQNIESIILQRCNDVPNADLIDGVAVDTRAWFRFGNLLLRSVMDSVS</sequence>
<keyword evidence="2" id="KW-1185">Reference proteome</keyword>
<dbReference type="Proteomes" id="UP000186955">
    <property type="component" value="Unassembled WGS sequence"/>
</dbReference>
<organism evidence="1 2">
    <name type="scientific">Penicillium subrubescens</name>
    <dbReference type="NCBI Taxonomy" id="1316194"/>
    <lineage>
        <taxon>Eukaryota</taxon>
        <taxon>Fungi</taxon>
        <taxon>Dikarya</taxon>
        <taxon>Ascomycota</taxon>
        <taxon>Pezizomycotina</taxon>
        <taxon>Eurotiomycetes</taxon>
        <taxon>Eurotiomycetidae</taxon>
        <taxon>Eurotiales</taxon>
        <taxon>Aspergillaceae</taxon>
        <taxon>Penicillium</taxon>
    </lineage>
</organism>
<accession>A0A1Q5UF88</accession>
<gene>
    <name evidence="1" type="ORF">PENSUB_3362</name>
</gene>
<dbReference type="EMBL" id="MNBE01000298">
    <property type="protein sequence ID" value="OKP11141.1"/>
    <property type="molecule type" value="Genomic_DNA"/>
</dbReference>
<dbReference type="AlphaFoldDB" id="A0A1Q5UF88"/>
<proteinExistence type="predicted"/>
<comment type="caution">
    <text evidence="1">The sequence shown here is derived from an EMBL/GenBank/DDBJ whole genome shotgun (WGS) entry which is preliminary data.</text>
</comment>